<sequence length="385" mass="45083">MDSSWFRTTHKENYRRPLMFKLPNEPIKTFCQVKLFDKNDKPLDCNIWVDDDLKLSLIKLHKWYLLGNLVVDENDKSLLEHITGINHKYVKLKNNLGYYSTCYARNNLVIDESIPIDDCLYIYTRVRTKNNKIAYGIYSENYPDKNMFELTNGLVPYVQLNAVVIALDCFKSIDKNLKIYTNDSNIVNANDSWIELWEKNNWLNSNGEEIKNKDLYQKMSGLIDMNKNTVEIIHNQVKNDGIQDGSGISTLANVITDTDLFKEGQTSVSETQETHIESFLLDNVEYKVIDTVGINNTKLSNEEVIEKNINVINSIQKDVTRVFFTFKRKFTEEELKVLEFLKDIFDNITLVRTKFVNFRNSERCRIDQKALLKEKSKWFSDQQDI</sequence>
<dbReference type="EMBL" id="CAJVPM010002018">
    <property type="protein sequence ID" value="CAG8478496.1"/>
    <property type="molecule type" value="Genomic_DNA"/>
</dbReference>
<name>A0ACA9KLA1_9GLOM</name>
<evidence type="ECO:0000313" key="2">
    <source>
        <dbReference type="Proteomes" id="UP000789860"/>
    </source>
</evidence>
<organism evidence="1 2">
    <name type="scientific">Scutellospora calospora</name>
    <dbReference type="NCBI Taxonomy" id="85575"/>
    <lineage>
        <taxon>Eukaryota</taxon>
        <taxon>Fungi</taxon>
        <taxon>Fungi incertae sedis</taxon>
        <taxon>Mucoromycota</taxon>
        <taxon>Glomeromycotina</taxon>
        <taxon>Glomeromycetes</taxon>
        <taxon>Diversisporales</taxon>
        <taxon>Gigasporaceae</taxon>
        <taxon>Scutellospora</taxon>
    </lineage>
</organism>
<proteinExistence type="predicted"/>
<accession>A0ACA9KLA1</accession>
<reference evidence="1" key="1">
    <citation type="submission" date="2021-06" db="EMBL/GenBank/DDBJ databases">
        <authorList>
            <person name="Kallberg Y."/>
            <person name="Tangrot J."/>
            <person name="Rosling A."/>
        </authorList>
    </citation>
    <scope>NUCLEOTIDE SEQUENCE</scope>
    <source>
        <strain evidence="1">AU212A</strain>
    </source>
</reference>
<comment type="caution">
    <text evidence="1">The sequence shown here is derived from an EMBL/GenBank/DDBJ whole genome shotgun (WGS) entry which is preliminary data.</text>
</comment>
<keyword evidence="2" id="KW-1185">Reference proteome</keyword>
<evidence type="ECO:0000313" key="1">
    <source>
        <dbReference type="EMBL" id="CAG8478496.1"/>
    </source>
</evidence>
<dbReference type="Proteomes" id="UP000789860">
    <property type="component" value="Unassembled WGS sequence"/>
</dbReference>
<gene>
    <name evidence="1" type="ORF">SCALOS_LOCUS2329</name>
</gene>
<protein>
    <submittedName>
        <fullName evidence="1">7956_t:CDS:1</fullName>
    </submittedName>
</protein>